<evidence type="ECO:0000256" key="5">
    <source>
        <dbReference type="ARBA" id="ARBA00023136"/>
    </source>
</evidence>
<feature type="transmembrane region" description="Helical" evidence="7">
    <location>
        <begin position="232"/>
        <end position="249"/>
    </location>
</feature>
<dbReference type="SUPFAM" id="SSF54928">
    <property type="entry name" value="RNA-binding domain, RBD"/>
    <property type="match status" value="1"/>
</dbReference>
<comment type="caution">
    <text evidence="9">The sequence shown here is derived from an EMBL/GenBank/DDBJ whole genome shotgun (WGS) entry which is preliminary data.</text>
</comment>
<name>A0AA88QJ99_9TELE</name>
<evidence type="ECO:0000256" key="3">
    <source>
        <dbReference type="ARBA" id="ARBA00022692"/>
    </source>
</evidence>
<evidence type="ECO:0000313" key="9">
    <source>
        <dbReference type="EMBL" id="KAK2915830.1"/>
    </source>
</evidence>
<dbReference type="Proteomes" id="UP001187343">
    <property type="component" value="Unassembled WGS sequence"/>
</dbReference>
<feature type="transmembrane region" description="Helical" evidence="7">
    <location>
        <begin position="621"/>
        <end position="646"/>
    </location>
</feature>
<evidence type="ECO:0000313" key="10">
    <source>
        <dbReference type="Proteomes" id="UP001187343"/>
    </source>
</evidence>
<dbReference type="InterPro" id="IPR038900">
    <property type="entry name" value="TMC"/>
</dbReference>
<dbReference type="GO" id="GO:0008381">
    <property type="term" value="F:mechanosensitive monoatomic ion channel activity"/>
    <property type="evidence" value="ECO:0007669"/>
    <property type="project" value="TreeGrafter"/>
</dbReference>
<keyword evidence="6" id="KW-0694">RNA-binding</keyword>
<organism evidence="9 10">
    <name type="scientific">Cirrhinus molitorella</name>
    <name type="common">mud carp</name>
    <dbReference type="NCBI Taxonomy" id="172907"/>
    <lineage>
        <taxon>Eukaryota</taxon>
        <taxon>Metazoa</taxon>
        <taxon>Chordata</taxon>
        <taxon>Craniata</taxon>
        <taxon>Vertebrata</taxon>
        <taxon>Euteleostomi</taxon>
        <taxon>Actinopterygii</taxon>
        <taxon>Neopterygii</taxon>
        <taxon>Teleostei</taxon>
        <taxon>Ostariophysi</taxon>
        <taxon>Cypriniformes</taxon>
        <taxon>Cyprinidae</taxon>
        <taxon>Labeoninae</taxon>
        <taxon>Labeonini</taxon>
        <taxon>Cirrhinus</taxon>
    </lineage>
</organism>
<dbReference type="AlphaFoldDB" id="A0AA88QJ99"/>
<feature type="transmembrane region" description="Helical" evidence="7">
    <location>
        <begin position="522"/>
        <end position="544"/>
    </location>
</feature>
<dbReference type="InterPro" id="IPR035979">
    <property type="entry name" value="RBD_domain_sf"/>
</dbReference>
<comment type="similarity">
    <text evidence="2 7">Belongs to the TMC family.</text>
</comment>
<protein>
    <recommendedName>
        <fullName evidence="7">Transmembrane channel-like protein</fullName>
    </recommendedName>
</protein>
<accession>A0AA88QJ99</accession>
<dbReference type="InterPro" id="IPR012677">
    <property type="entry name" value="Nucleotide-bd_a/b_plait_sf"/>
</dbReference>
<dbReference type="Gene3D" id="3.30.70.330">
    <property type="match status" value="1"/>
</dbReference>
<feature type="transmembrane region" description="Helical" evidence="7">
    <location>
        <begin position="575"/>
        <end position="600"/>
    </location>
</feature>
<keyword evidence="5 7" id="KW-0472">Membrane</keyword>
<dbReference type="Pfam" id="PF00076">
    <property type="entry name" value="RRM_1"/>
    <property type="match status" value="1"/>
</dbReference>
<dbReference type="InterPro" id="IPR012496">
    <property type="entry name" value="TMC_dom"/>
</dbReference>
<dbReference type="PANTHER" id="PTHR23302">
    <property type="entry name" value="TRANSMEMBRANE CHANNEL-RELATED"/>
    <property type="match status" value="1"/>
</dbReference>
<keyword evidence="4 7" id="KW-1133">Transmembrane helix</keyword>
<sequence>MAASRIMERFSSDDKDEDLIELEAIRRPRAVKFDLTRANREDLEAQHYHEPQHSNALQRNSWSSSTQRVLSSMPSRSIKFNQSTALSRSTEARRRRPLSIVSPTHCSTEQDVFREQESCRNDVTQNEEMLDKLQDLSGAESVRVLRGMPLSVSEKRQIRALIFCCETVQPLSANRDMCCHQFKAWFLKDVCGCCYGSVSQKKSIQLWQGVLKNISAHFGTGVLSYFTFLRKLLYYNLLLFLITGLFLVLPQLSNPPSSKNKSAATDDLWMLTGMGILTDSVMFYGHYANSTEKNCKADMKLCPENYNIPLAYIFTIGVGMFITCVMLVYSMSKSFGKSFRVFKTSGNLALKVFCSWDFKVSKKRSVKLQSVNICTQLKEMLSELSCKKQKRNLCSTLGWLSVHFIVWSICLVCIAACMLVVYYLNPNINQDSSKANSFQKAEDFLKLPLVVSCVSHLLPGFFDMLSRVELYNSLSTQIYVSIIRNLLLKGCIFSVLCYYWLKKISVRKNPETCWETLVGQELYRLVLMDLLFAVSYIILAEFLWGMCIRNITFRRRKLQFDIARDVLELIYGQTLVWFGVLFSPLLPAVQIGKLILLFYFKKTSLLMNFQPPRKHWRATQMSTVFITLLFIPSFTGALACVIYTMWRVKPSSDCGPFSNLGNMFLLGKEWIKDLGKSHPNMSWLSWAYNNLVDNPLFLFITAGLFLAIIYIHMQVLDGQKMIIARLQEQIDNEGEDKKFLIAKLQALNETSAQHHPRKCRVYSKMKRVYIHIPEEYETSSAFQTFGEWDHGIVVKDMNPYLTQSDVHNYFEKFGTITECVVTFDKSSEWPKGVGFVRYSSSEEAKAAEEAGPHCLGDFRLRISKVLTPKLSALNRCDSQLNTPPCQSFQTDLCVT</sequence>
<dbReference type="PANTHER" id="PTHR23302:SF4">
    <property type="entry name" value="TRANSMEMBRANE CHANNEL-LIKE PROTEIN 6"/>
    <property type="match status" value="1"/>
</dbReference>
<feature type="transmembrane region" description="Helical" evidence="7">
    <location>
        <begin position="308"/>
        <end position="329"/>
    </location>
</feature>
<dbReference type="GO" id="GO:0003723">
    <property type="term" value="F:RNA binding"/>
    <property type="evidence" value="ECO:0007669"/>
    <property type="project" value="UniProtKB-UniRule"/>
</dbReference>
<feature type="transmembrane region" description="Helical" evidence="7">
    <location>
        <begin position="482"/>
        <end position="501"/>
    </location>
</feature>
<reference evidence="9" key="1">
    <citation type="submission" date="2023-08" db="EMBL/GenBank/DDBJ databases">
        <title>Chromosome-level Genome Assembly of mud carp (Cirrhinus molitorella).</title>
        <authorList>
            <person name="Liu H."/>
        </authorList>
    </citation>
    <scope>NUCLEOTIDE SEQUENCE</scope>
    <source>
        <strain evidence="9">Prfri</strain>
        <tissue evidence="9">Muscle</tissue>
    </source>
</reference>
<dbReference type="GO" id="GO:0005886">
    <property type="term" value="C:plasma membrane"/>
    <property type="evidence" value="ECO:0007669"/>
    <property type="project" value="InterPro"/>
</dbReference>
<feature type="transmembrane region" description="Helical" evidence="7">
    <location>
        <begin position="404"/>
        <end position="424"/>
    </location>
</feature>
<feature type="domain" description="RRM" evidence="8">
    <location>
        <begin position="790"/>
        <end position="867"/>
    </location>
</feature>
<evidence type="ECO:0000256" key="2">
    <source>
        <dbReference type="ARBA" id="ARBA00006510"/>
    </source>
</evidence>
<gene>
    <name evidence="9" type="ORF">Q8A67_000204</name>
</gene>
<keyword evidence="3 7" id="KW-0812">Transmembrane</keyword>
<evidence type="ECO:0000256" key="6">
    <source>
        <dbReference type="PROSITE-ProRule" id="PRU00176"/>
    </source>
</evidence>
<evidence type="ECO:0000256" key="1">
    <source>
        <dbReference type="ARBA" id="ARBA00004141"/>
    </source>
</evidence>
<feature type="transmembrane region" description="Helical" evidence="7">
    <location>
        <begin position="269"/>
        <end position="287"/>
    </location>
</feature>
<keyword evidence="10" id="KW-1185">Reference proteome</keyword>
<feature type="transmembrane region" description="Helical" evidence="7">
    <location>
        <begin position="696"/>
        <end position="716"/>
    </location>
</feature>
<dbReference type="EMBL" id="JAUYZG010000001">
    <property type="protein sequence ID" value="KAK2915830.1"/>
    <property type="molecule type" value="Genomic_DNA"/>
</dbReference>
<dbReference type="SMART" id="SM00360">
    <property type="entry name" value="RRM"/>
    <property type="match status" value="1"/>
</dbReference>
<comment type="subcellular location">
    <subcellularLocation>
        <location evidence="1 7">Membrane</location>
        <topology evidence="1 7">Multi-pass membrane protein</topology>
    </subcellularLocation>
</comment>
<dbReference type="InterPro" id="IPR000504">
    <property type="entry name" value="RRM_dom"/>
</dbReference>
<feature type="transmembrane region" description="Helical" evidence="7">
    <location>
        <begin position="444"/>
        <end position="462"/>
    </location>
</feature>
<evidence type="ECO:0000259" key="8">
    <source>
        <dbReference type="PROSITE" id="PS50102"/>
    </source>
</evidence>
<evidence type="ECO:0000256" key="7">
    <source>
        <dbReference type="RuleBase" id="RU310713"/>
    </source>
</evidence>
<proteinExistence type="inferred from homology"/>
<evidence type="ECO:0000256" key="4">
    <source>
        <dbReference type="ARBA" id="ARBA00022989"/>
    </source>
</evidence>
<dbReference type="PROSITE" id="PS50102">
    <property type="entry name" value="RRM"/>
    <property type="match status" value="1"/>
</dbReference>
<dbReference type="Pfam" id="PF07810">
    <property type="entry name" value="TMC"/>
    <property type="match status" value="1"/>
</dbReference>